<dbReference type="Pfam" id="PF02586">
    <property type="entry name" value="SRAP"/>
    <property type="match status" value="1"/>
</dbReference>
<keyword evidence="2 8" id="KW-0645">Protease</keyword>
<keyword evidence="11" id="KW-1185">Reference proteome</keyword>
<dbReference type="EMBL" id="CP013236">
    <property type="protein sequence ID" value="AMP13411.1"/>
    <property type="molecule type" value="Genomic_DNA"/>
</dbReference>
<proteinExistence type="inferred from homology"/>
<keyword evidence="6" id="KW-0238">DNA-binding</keyword>
<dbReference type="RefSeq" id="WP_062112566.1">
    <property type="nucleotide sequence ID" value="NZ_CP013236.1"/>
</dbReference>
<keyword evidence="3" id="KW-0227">DNA damage</keyword>
<evidence type="ECO:0000256" key="9">
    <source>
        <dbReference type="SAM" id="MobiDB-lite"/>
    </source>
</evidence>
<gene>
    <name evidence="10" type="ORF">CPter291_1135</name>
</gene>
<name>A0ABM5Z3N1_9BURK</name>
<dbReference type="InterPro" id="IPR003738">
    <property type="entry name" value="SRAP"/>
</dbReference>
<dbReference type="PANTHER" id="PTHR13604">
    <property type="entry name" value="DC12-RELATED"/>
    <property type="match status" value="1"/>
</dbReference>
<reference evidence="10 11" key="1">
    <citation type="submission" date="2015-11" db="EMBL/GenBank/DDBJ databases">
        <title>Exploring the genomic traits of fungus-feeding bacterial genus Collimonas.</title>
        <authorList>
            <person name="Song C."/>
            <person name="Schmidt R."/>
            <person name="de Jager V."/>
            <person name="Krzyzanowska D."/>
            <person name="Jongedijk E."/>
            <person name="Cankar K."/>
            <person name="Beekwilder J."/>
            <person name="van Veen A."/>
            <person name="de Boer W."/>
            <person name="van Veen J.A."/>
            <person name="Garbeva P."/>
        </authorList>
    </citation>
    <scope>NUCLEOTIDE SEQUENCE [LARGE SCALE GENOMIC DNA]</scope>
    <source>
        <strain evidence="10 11">Ter291</strain>
    </source>
</reference>
<evidence type="ECO:0000313" key="11">
    <source>
        <dbReference type="Proteomes" id="UP000074914"/>
    </source>
</evidence>
<dbReference type="PANTHER" id="PTHR13604:SF0">
    <property type="entry name" value="ABASIC SITE PROCESSING PROTEIN HMCES"/>
    <property type="match status" value="1"/>
</dbReference>
<dbReference type="InterPro" id="IPR036590">
    <property type="entry name" value="SRAP-like"/>
</dbReference>
<evidence type="ECO:0000313" key="10">
    <source>
        <dbReference type="EMBL" id="AMP13411.1"/>
    </source>
</evidence>
<comment type="similarity">
    <text evidence="1 8">Belongs to the SOS response-associated peptidase family.</text>
</comment>
<organism evidence="10 11">
    <name type="scientific">Collimonas pratensis</name>
    <dbReference type="NCBI Taxonomy" id="279113"/>
    <lineage>
        <taxon>Bacteria</taxon>
        <taxon>Pseudomonadati</taxon>
        <taxon>Pseudomonadota</taxon>
        <taxon>Betaproteobacteria</taxon>
        <taxon>Burkholderiales</taxon>
        <taxon>Oxalobacteraceae</taxon>
        <taxon>Collimonas</taxon>
    </lineage>
</organism>
<dbReference type="Gene3D" id="3.90.1680.10">
    <property type="entry name" value="SOS response associated peptidase-like"/>
    <property type="match status" value="1"/>
</dbReference>
<keyword evidence="7" id="KW-0456">Lyase</keyword>
<dbReference type="EC" id="3.4.-.-" evidence="8"/>
<evidence type="ECO:0000256" key="8">
    <source>
        <dbReference type="RuleBase" id="RU364100"/>
    </source>
</evidence>
<feature type="region of interest" description="Disordered" evidence="9">
    <location>
        <begin position="205"/>
        <end position="227"/>
    </location>
</feature>
<evidence type="ECO:0000256" key="2">
    <source>
        <dbReference type="ARBA" id="ARBA00022670"/>
    </source>
</evidence>
<dbReference type="Proteomes" id="UP000074914">
    <property type="component" value="Chromosome"/>
</dbReference>
<evidence type="ECO:0000256" key="5">
    <source>
        <dbReference type="ARBA" id="ARBA00023124"/>
    </source>
</evidence>
<keyword evidence="4 8" id="KW-0378">Hydrolase</keyword>
<evidence type="ECO:0000256" key="1">
    <source>
        <dbReference type="ARBA" id="ARBA00008136"/>
    </source>
</evidence>
<keyword evidence="5" id="KW-0190">Covalent protein-DNA linkage</keyword>
<sequence>MCTNYNATPRDRLPPIFKAMMPNGLDWPNEIYNDYDAPIIRRGAGGNEVILASYAMVPKRHIPPGIKKFSTMNARAETIGQKPSFAKYWRAAQLCLIPMESFYEPCYETGSAVRWSIGMADQASFAVAGMWRVWHEPDGSTTHSFTQITVNADDHPLMKRFHKPDDEKRSLVIVPESDYSDWLECTDPERARAYLQLYPPALMKAAPAPAPPRKSTTKRVESNGTLF</sequence>
<accession>A0ABM5Z3N1</accession>
<evidence type="ECO:0000256" key="4">
    <source>
        <dbReference type="ARBA" id="ARBA00022801"/>
    </source>
</evidence>
<evidence type="ECO:0000256" key="6">
    <source>
        <dbReference type="ARBA" id="ARBA00023125"/>
    </source>
</evidence>
<protein>
    <recommendedName>
        <fullName evidence="8">Abasic site processing protein</fullName>
        <ecNumber evidence="8">3.4.-.-</ecNumber>
    </recommendedName>
</protein>
<dbReference type="SUPFAM" id="SSF143081">
    <property type="entry name" value="BB1717-like"/>
    <property type="match status" value="1"/>
</dbReference>
<evidence type="ECO:0000256" key="3">
    <source>
        <dbReference type="ARBA" id="ARBA00022763"/>
    </source>
</evidence>
<evidence type="ECO:0000256" key="7">
    <source>
        <dbReference type="ARBA" id="ARBA00023239"/>
    </source>
</evidence>